<dbReference type="PRINTS" id="PR01039">
    <property type="entry name" value="TRNASYNTHTRP"/>
</dbReference>
<proteinExistence type="inferred from homology"/>
<feature type="binding site" evidence="8">
    <location>
        <position position="185"/>
    </location>
    <ligand>
        <name>ATP</name>
        <dbReference type="ChEBI" id="CHEBI:30616"/>
    </ligand>
</feature>
<protein>
    <recommendedName>
        <fullName evidence="8">Tryptophan--tRNA ligase</fullName>
        <ecNumber evidence="8">6.1.1.2</ecNumber>
    </recommendedName>
    <alternativeName>
        <fullName evidence="8">Tryptophanyl-tRNA synthetase</fullName>
        <shortName evidence="8">TrpRS</shortName>
    </alternativeName>
</protein>
<sequence length="329" mass="36744">MKKTALSGCQVTGTLHLGNYLGAIVNWSKLQDEYNCLFFLADLHAITIERSPIELNSSILQTVAMYIATGLVPEKTTIFAQSMVKEHTELAWILNCVTPLGWLKRMTQFKDKAGKDQESAGLGLLSYPVLMAADILLYNADCVPVGDDQKQHLELTRDIAAVINRKFNQDILKLPEPLIQGSSRIMSLKDGRKKMSKSDPSDLSRINLNDGQDQIYQKIKKAKTDHLAEISYDPQNRPEISNLINIYGSLSSSNVDTIVNQYQNTGFAKFKDDLADIIITTLTPINTKYAELMKNQDYLITTLHEGADKARITAAKTLTEIKKLFGFVV</sequence>
<dbReference type="InterPro" id="IPR002306">
    <property type="entry name" value="Trp-tRNA-ligase"/>
</dbReference>
<feature type="binding site" evidence="8">
    <location>
        <begin position="18"/>
        <end position="19"/>
    </location>
    <ligand>
        <name>ATP</name>
        <dbReference type="ChEBI" id="CHEBI:30616"/>
    </ligand>
</feature>
<dbReference type="Pfam" id="PF00579">
    <property type="entry name" value="tRNA-synt_1b"/>
    <property type="match status" value="1"/>
</dbReference>
<evidence type="ECO:0000256" key="2">
    <source>
        <dbReference type="ARBA" id="ARBA00022598"/>
    </source>
</evidence>
<evidence type="ECO:0000313" key="10">
    <source>
        <dbReference type="EMBL" id="BFD45887.1"/>
    </source>
</evidence>
<comment type="subunit">
    <text evidence="8">Homodimer.</text>
</comment>
<reference evidence="10" key="1">
    <citation type="submission" date="2024-01" db="EMBL/GenBank/DDBJ databases">
        <title>Sequencing the genomes of a sandfly, Sergentomyia squamirostris, and its two endosymbionts.</title>
        <authorList>
            <person name="Itokawa K."/>
            <person name="Sanjoba C."/>
        </authorList>
    </citation>
    <scope>NUCLEOTIDE SEQUENCE</scope>
    <source>
        <strain evidence="10">RiSSQ</strain>
    </source>
</reference>
<dbReference type="GO" id="GO:0005737">
    <property type="term" value="C:cytoplasm"/>
    <property type="evidence" value="ECO:0007669"/>
    <property type="project" value="UniProtKB-SubCell"/>
</dbReference>
<evidence type="ECO:0000256" key="6">
    <source>
        <dbReference type="ARBA" id="ARBA00023146"/>
    </source>
</evidence>
<dbReference type="AlphaFoldDB" id="A0AAT9G7X5"/>
<accession>A0AAT9G7X5</accession>
<dbReference type="InterPro" id="IPR014729">
    <property type="entry name" value="Rossmann-like_a/b/a_fold"/>
</dbReference>
<dbReference type="InterPro" id="IPR002305">
    <property type="entry name" value="aa-tRNA-synth_Ic"/>
</dbReference>
<name>A0AAT9G7X5_9RICK</name>
<feature type="binding site" evidence="8">
    <location>
        <begin position="146"/>
        <end position="148"/>
    </location>
    <ligand>
        <name>ATP</name>
        <dbReference type="ChEBI" id="CHEBI:30616"/>
    </ligand>
</feature>
<dbReference type="InterPro" id="IPR050203">
    <property type="entry name" value="Trp-tRNA_synthetase"/>
</dbReference>
<comment type="function">
    <text evidence="8">Catalyzes the attachment of tryptophan to tRNA(Trp).</text>
</comment>
<evidence type="ECO:0000256" key="4">
    <source>
        <dbReference type="ARBA" id="ARBA00022840"/>
    </source>
</evidence>
<keyword evidence="8" id="KW-0963">Cytoplasm</keyword>
<dbReference type="PANTHER" id="PTHR43766">
    <property type="entry name" value="TRYPTOPHAN--TRNA LIGASE, MITOCHONDRIAL"/>
    <property type="match status" value="1"/>
</dbReference>
<dbReference type="EC" id="6.1.1.2" evidence="8"/>
<feature type="binding site" evidence="8">
    <location>
        <position position="134"/>
    </location>
    <ligand>
        <name>L-tryptophan</name>
        <dbReference type="ChEBI" id="CHEBI:57912"/>
    </ligand>
</feature>
<evidence type="ECO:0000256" key="1">
    <source>
        <dbReference type="ARBA" id="ARBA00005594"/>
    </source>
</evidence>
<dbReference type="NCBIfam" id="TIGR00233">
    <property type="entry name" value="trpS"/>
    <property type="match status" value="1"/>
</dbReference>
<keyword evidence="2 8" id="KW-0436">Ligase</keyword>
<comment type="catalytic activity">
    <reaction evidence="7 8">
        <text>tRNA(Trp) + L-tryptophan + ATP = L-tryptophyl-tRNA(Trp) + AMP + diphosphate + H(+)</text>
        <dbReference type="Rhea" id="RHEA:24080"/>
        <dbReference type="Rhea" id="RHEA-COMP:9671"/>
        <dbReference type="Rhea" id="RHEA-COMP:9705"/>
        <dbReference type="ChEBI" id="CHEBI:15378"/>
        <dbReference type="ChEBI" id="CHEBI:30616"/>
        <dbReference type="ChEBI" id="CHEBI:33019"/>
        <dbReference type="ChEBI" id="CHEBI:57912"/>
        <dbReference type="ChEBI" id="CHEBI:78442"/>
        <dbReference type="ChEBI" id="CHEBI:78535"/>
        <dbReference type="ChEBI" id="CHEBI:456215"/>
        <dbReference type="EC" id="6.1.1.2"/>
    </reaction>
</comment>
<feature type="binding site" evidence="8">
    <location>
        <begin position="194"/>
        <end position="198"/>
    </location>
    <ligand>
        <name>ATP</name>
        <dbReference type="ChEBI" id="CHEBI:30616"/>
    </ligand>
</feature>
<comment type="similarity">
    <text evidence="1 8 9">Belongs to the class-I aminoacyl-tRNA synthetase family.</text>
</comment>
<dbReference type="EMBL" id="AP029170">
    <property type="protein sequence ID" value="BFD45887.1"/>
    <property type="molecule type" value="Genomic_DNA"/>
</dbReference>
<dbReference type="HAMAP" id="MF_00140_B">
    <property type="entry name" value="Trp_tRNA_synth_B"/>
    <property type="match status" value="1"/>
</dbReference>
<evidence type="ECO:0000256" key="5">
    <source>
        <dbReference type="ARBA" id="ARBA00022917"/>
    </source>
</evidence>
<comment type="caution">
    <text evidence="8">Lacks conserved residue(s) required for the propagation of feature annotation.</text>
</comment>
<evidence type="ECO:0000256" key="8">
    <source>
        <dbReference type="HAMAP-Rule" id="MF_00140"/>
    </source>
</evidence>
<keyword evidence="6 8" id="KW-0030">Aminoacyl-tRNA synthetase</keyword>
<feature type="short sequence motif" description="'KMSKS' region" evidence="8">
    <location>
        <begin position="194"/>
        <end position="198"/>
    </location>
</feature>
<dbReference type="PANTHER" id="PTHR43766:SF1">
    <property type="entry name" value="TRYPTOPHAN--TRNA LIGASE, MITOCHONDRIAL"/>
    <property type="match status" value="1"/>
</dbReference>
<dbReference type="GO" id="GO:0004830">
    <property type="term" value="F:tryptophan-tRNA ligase activity"/>
    <property type="evidence" value="ECO:0007669"/>
    <property type="project" value="UniProtKB-UniRule"/>
</dbReference>
<dbReference type="SUPFAM" id="SSF52374">
    <property type="entry name" value="Nucleotidylyl transferase"/>
    <property type="match status" value="1"/>
</dbReference>
<dbReference type="Gene3D" id="1.10.240.10">
    <property type="entry name" value="Tyrosyl-Transfer RNA Synthetase"/>
    <property type="match status" value="1"/>
</dbReference>
<evidence type="ECO:0000256" key="9">
    <source>
        <dbReference type="RuleBase" id="RU363036"/>
    </source>
</evidence>
<evidence type="ECO:0000256" key="3">
    <source>
        <dbReference type="ARBA" id="ARBA00022741"/>
    </source>
</evidence>
<gene>
    <name evidence="8 10" type="primary">trpS</name>
    <name evidence="10" type="ORF">DMENIID0002_05330</name>
</gene>
<keyword evidence="4 8" id="KW-0067">ATP-binding</keyword>
<organism evidence="10">
    <name type="scientific">Candidatus Tisiphia endosymbiont of Sergentomyia squamirostris</name>
    <dbReference type="NCBI Taxonomy" id="3113639"/>
    <lineage>
        <taxon>Bacteria</taxon>
        <taxon>Pseudomonadati</taxon>
        <taxon>Pseudomonadota</taxon>
        <taxon>Alphaproteobacteria</taxon>
        <taxon>Rickettsiales</taxon>
        <taxon>Rickettsiaceae</taxon>
        <taxon>Rickettsieae</taxon>
        <taxon>Candidatus Tisiphia</taxon>
    </lineage>
</organism>
<comment type="subcellular location">
    <subcellularLocation>
        <location evidence="8">Cytoplasm</location>
    </subcellularLocation>
</comment>
<evidence type="ECO:0000256" key="7">
    <source>
        <dbReference type="ARBA" id="ARBA00049929"/>
    </source>
</evidence>
<dbReference type="FunFam" id="1.10.240.10:FF:000002">
    <property type="entry name" value="Tryptophan--tRNA ligase"/>
    <property type="match status" value="1"/>
</dbReference>
<keyword evidence="3 8" id="KW-0547">Nucleotide-binding</keyword>
<dbReference type="Gene3D" id="3.40.50.620">
    <property type="entry name" value="HUPs"/>
    <property type="match status" value="1"/>
</dbReference>
<dbReference type="CDD" id="cd00806">
    <property type="entry name" value="TrpRS_core"/>
    <property type="match status" value="1"/>
</dbReference>
<dbReference type="GO" id="GO:0006436">
    <property type="term" value="P:tryptophanyl-tRNA aminoacylation"/>
    <property type="evidence" value="ECO:0007669"/>
    <property type="project" value="UniProtKB-UniRule"/>
</dbReference>
<dbReference type="InterPro" id="IPR024109">
    <property type="entry name" value="Trp-tRNA-ligase_bac-type"/>
</dbReference>
<dbReference type="GO" id="GO:0005524">
    <property type="term" value="F:ATP binding"/>
    <property type="evidence" value="ECO:0007669"/>
    <property type="project" value="UniProtKB-UniRule"/>
</dbReference>
<keyword evidence="5 8" id="KW-0648">Protein biosynthesis</keyword>